<evidence type="ECO:0000313" key="10">
    <source>
        <dbReference type="Proteomes" id="UP000193944"/>
    </source>
</evidence>
<comment type="caution">
    <text evidence="9">The sequence shown here is derived from an EMBL/GenBank/DDBJ whole genome shotgun (WGS) entry which is preliminary data.</text>
</comment>
<feature type="disulfide bond" evidence="7">
    <location>
        <begin position="225"/>
        <end position="239"/>
    </location>
</feature>
<feature type="disulfide bond" evidence="7">
    <location>
        <begin position="95"/>
        <end position="109"/>
    </location>
</feature>
<keyword evidence="7" id="KW-1015">Disulfide bond</keyword>
<sequence length="374" mass="40099">MIRAWLKEHGSKETVQYKGETCLLANNGKHIVYSADDIYHGCGVYAGNRPCNTTTKKSTTTIKKSTTTTKKKIPTSTVKDRCGPQFGACSVAGECCSQYGYCDTTSEHCGKGCQPDYGVCSLKASSTVKKTTTTKKKIPTSTVKDRCGPQFGACSVAGECCSQYGYCDTTSEHCGKGCQPDYGVCSLKASSTVKKTTTTKKKVPTSTVKDRCGPQFGACSVAGECCSQYGYCDTTNEHCGKGCQPEYETISKLRKRNDNQSDFFISNSDYIYPVSSVENRKCGPEYGACSEAGVCCSQYNYCGVTNEHCGEGCQSKYGVCTTSKVTPTSSVQDGKCGSEYGSCNTGDCCSQYGYCGDTSEYCGKGCQKAYGRCN</sequence>
<dbReference type="Proteomes" id="UP000193944">
    <property type="component" value="Unassembled WGS sequence"/>
</dbReference>
<evidence type="ECO:0000256" key="6">
    <source>
        <dbReference type="ARBA" id="ARBA00023277"/>
    </source>
</evidence>
<dbReference type="GO" id="GO:0008061">
    <property type="term" value="F:chitin binding"/>
    <property type="evidence" value="ECO:0007669"/>
    <property type="project" value="UniProtKB-UniRule"/>
</dbReference>
<dbReference type="OrthoDB" id="2152163at2759"/>
<dbReference type="AlphaFoldDB" id="A0A1Y1WY58"/>
<evidence type="ECO:0000256" key="3">
    <source>
        <dbReference type="ARBA" id="ARBA00022723"/>
    </source>
</evidence>
<dbReference type="SMART" id="SM00270">
    <property type="entry name" value="ChtBD1"/>
    <property type="match status" value="5"/>
</dbReference>
<keyword evidence="5" id="KW-0378">Hydrolase</keyword>
<evidence type="ECO:0000313" key="9">
    <source>
        <dbReference type="EMBL" id="ORX78382.1"/>
    </source>
</evidence>
<gene>
    <name evidence="9" type="ORF">BCR32DRAFT_206888</name>
</gene>
<dbReference type="SUPFAM" id="SSF57016">
    <property type="entry name" value="Plant lectins/antimicrobial peptides"/>
    <property type="match status" value="5"/>
</dbReference>
<organism evidence="9 10">
    <name type="scientific">Anaeromyces robustus</name>
    <dbReference type="NCBI Taxonomy" id="1754192"/>
    <lineage>
        <taxon>Eukaryota</taxon>
        <taxon>Fungi</taxon>
        <taxon>Fungi incertae sedis</taxon>
        <taxon>Chytridiomycota</taxon>
        <taxon>Chytridiomycota incertae sedis</taxon>
        <taxon>Neocallimastigomycetes</taxon>
        <taxon>Neocallimastigales</taxon>
        <taxon>Neocallimastigaceae</taxon>
        <taxon>Anaeromyces</taxon>
    </lineage>
</organism>
<reference evidence="9 10" key="2">
    <citation type="submission" date="2016-08" db="EMBL/GenBank/DDBJ databases">
        <title>Pervasive Adenine N6-methylation of Active Genes in Fungi.</title>
        <authorList>
            <consortium name="DOE Joint Genome Institute"/>
            <person name="Mondo S.J."/>
            <person name="Dannebaum R.O."/>
            <person name="Kuo R.C."/>
            <person name="Labutti K."/>
            <person name="Haridas S."/>
            <person name="Kuo A."/>
            <person name="Salamov A."/>
            <person name="Ahrendt S.R."/>
            <person name="Lipzen A."/>
            <person name="Sullivan W."/>
            <person name="Andreopoulos W.B."/>
            <person name="Clum A."/>
            <person name="Lindquist E."/>
            <person name="Daum C."/>
            <person name="Ramamoorthy G.K."/>
            <person name="Gryganskyi A."/>
            <person name="Culley D."/>
            <person name="Magnuson J.K."/>
            <person name="James T.Y."/>
            <person name="O'Malley M.A."/>
            <person name="Stajich J.E."/>
            <person name="Spatafora J.W."/>
            <person name="Visel A."/>
            <person name="Grigoriev I.V."/>
        </authorList>
    </citation>
    <scope>NUCLEOTIDE SEQUENCE [LARGE SCALE GENOMIC DNA]</scope>
    <source>
        <strain evidence="9 10">S4</strain>
    </source>
</reference>
<feature type="domain" description="Chitin-binding type-1" evidence="8">
    <location>
        <begin position="279"/>
        <end position="322"/>
    </location>
</feature>
<feature type="domain" description="Chitin-binding type-1" evidence="8">
    <location>
        <begin position="209"/>
        <end position="249"/>
    </location>
</feature>
<comment type="caution">
    <text evidence="7">Lacks conserved residue(s) required for the propagation of feature annotation.</text>
</comment>
<keyword evidence="3" id="KW-0479">Metal-binding</keyword>
<dbReference type="GO" id="GO:0016787">
    <property type="term" value="F:hydrolase activity"/>
    <property type="evidence" value="ECO:0007669"/>
    <property type="project" value="UniProtKB-KW"/>
</dbReference>
<evidence type="ECO:0000256" key="7">
    <source>
        <dbReference type="PROSITE-ProRule" id="PRU00261"/>
    </source>
</evidence>
<feature type="disulfide bond" evidence="7">
    <location>
        <begin position="343"/>
        <end position="355"/>
    </location>
</feature>
<dbReference type="EMBL" id="MCFG01000213">
    <property type="protein sequence ID" value="ORX78382.1"/>
    <property type="molecule type" value="Genomic_DNA"/>
</dbReference>
<feature type="domain" description="Chitin-binding type-1" evidence="8">
    <location>
        <begin position="333"/>
        <end position="374"/>
    </location>
</feature>
<feature type="domain" description="Chitin-binding type-1" evidence="8">
    <location>
        <begin position="79"/>
        <end position="122"/>
    </location>
</feature>
<evidence type="ECO:0000259" key="8">
    <source>
        <dbReference type="PROSITE" id="PS50941"/>
    </source>
</evidence>
<feature type="disulfide bond" evidence="7">
    <location>
        <begin position="160"/>
        <end position="174"/>
    </location>
</feature>
<proteinExistence type="predicted"/>
<dbReference type="InterPro" id="IPR001002">
    <property type="entry name" value="Chitin-bd_1"/>
</dbReference>
<dbReference type="PANTHER" id="PTHR46471">
    <property type="entry name" value="CHITIN DEACETYLASE"/>
    <property type="match status" value="1"/>
</dbReference>
<evidence type="ECO:0000256" key="1">
    <source>
        <dbReference type="ARBA" id="ARBA00001941"/>
    </source>
</evidence>
<dbReference type="PROSITE" id="PS50941">
    <property type="entry name" value="CHIT_BIND_I_2"/>
    <property type="match status" value="5"/>
</dbReference>
<feature type="domain" description="Chitin-binding type-1" evidence="8">
    <location>
        <begin position="144"/>
        <end position="187"/>
    </location>
</feature>
<dbReference type="InterPro" id="IPR018371">
    <property type="entry name" value="Chitin-binding_1_CS"/>
</dbReference>
<dbReference type="Gene3D" id="3.30.60.10">
    <property type="entry name" value="Endochitinase-like"/>
    <property type="match status" value="5"/>
</dbReference>
<keyword evidence="2 7" id="KW-0147">Chitin-binding</keyword>
<evidence type="ECO:0000256" key="2">
    <source>
        <dbReference type="ARBA" id="ARBA00022669"/>
    </source>
</evidence>
<dbReference type="Pfam" id="PF00187">
    <property type="entry name" value="Chitin_bind_1"/>
    <property type="match status" value="5"/>
</dbReference>
<dbReference type="PANTHER" id="PTHR46471:SF2">
    <property type="entry name" value="CHITIN DEACETYLASE-RELATED"/>
    <property type="match status" value="1"/>
</dbReference>
<dbReference type="PROSITE" id="PS00026">
    <property type="entry name" value="CHIT_BIND_I_1"/>
    <property type="match status" value="1"/>
</dbReference>
<evidence type="ECO:0000256" key="5">
    <source>
        <dbReference type="ARBA" id="ARBA00022801"/>
    </source>
</evidence>
<dbReference type="InterPro" id="IPR036861">
    <property type="entry name" value="Endochitinase-like_sf"/>
</dbReference>
<keyword evidence="6" id="KW-0119">Carbohydrate metabolism</keyword>
<keyword evidence="10" id="KW-1185">Reference proteome</keyword>
<feature type="disulfide bond" evidence="7">
    <location>
        <begin position="348"/>
        <end position="362"/>
    </location>
</feature>
<reference evidence="9 10" key="1">
    <citation type="submission" date="2016-08" db="EMBL/GenBank/DDBJ databases">
        <title>A Parts List for Fungal Cellulosomes Revealed by Comparative Genomics.</title>
        <authorList>
            <consortium name="DOE Joint Genome Institute"/>
            <person name="Haitjema C.H."/>
            <person name="Gilmore S.P."/>
            <person name="Henske J.K."/>
            <person name="Solomon K.V."/>
            <person name="De Groot R."/>
            <person name="Kuo A."/>
            <person name="Mondo S.J."/>
            <person name="Salamov A.A."/>
            <person name="Labutti K."/>
            <person name="Zhao Z."/>
            <person name="Chiniquy J."/>
            <person name="Barry K."/>
            <person name="Brewer H.M."/>
            <person name="Purvine S.O."/>
            <person name="Wright A.T."/>
            <person name="Boxma B."/>
            <person name="Van Alen T."/>
            <person name="Hackstein J.H."/>
            <person name="Baker S.E."/>
            <person name="Grigoriev I.V."/>
            <person name="O'Malley M.A."/>
        </authorList>
    </citation>
    <scope>NUCLEOTIDE SEQUENCE [LARGE SCALE GENOMIC DNA]</scope>
    <source>
        <strain evidence="9 10">S4</strain>
    </source>
</reference>
<feature type="disulfide bond" evidence="7">
    <location>
        <begin position="295"/>
        <end position="309"/>
    </location>
</feature>
<dbReference type="GO" id="GO:0046872">
    <property type="term" value="F:metal ion binding"/>
    <property type="evidence" value="ECO:0007669"/>
    <property type="project" value="UniProtKB-KW"/>
</dbReference>
<name>A0A1Y1WY58_9FUNG</name>
<evidence type="ECO:0000256" key="4">
    <source>
        <dbReference type="ARBA" id="ARBA00022729"/>
    </source>
</evidence>
<accession>A0A1Y1WY58</accession>
<keyword evidence="4" id="KW-0732">Signal</keyword>
<protein>
    <recommendedName>
        <fullName evidence="8">Chitin-binding type-1 domain-containing protein</fullName>
    </recommendedName>
</protein>
<comment type="cofactor">
    <cofactor evidence="1">
        <name>Co(2+)</name>
        <dbReference type="ChEBI" id="CHEBI:48828"/>
    </cofactor>
</comment>